<dbReference type="PATRIC" id="fig|1423753.3.peg.450"/>
<dbReference type="Proteomes" id="UP000051580">
    <property type="component" value="Unassembled WGS sequence"/>
</dbReference>
<dbReference type="RefSeq" id="WP_057733959.1">
    <property type="nucleotide sequence ID" value="NZ_AZFS01000059.1"/>
</dbReference>
<name>A0A0R1UM65_9LACO</name>
<evidence type="ECO:0000313" key="1">
    <source>
        <dbReference type="EMBL" id="KRL94284.1"/>
    </source>
</evidence>
<dbReference type="STRING" id="1423753.FD28_GL000432"/>
<accession>A0A0R1UM65</accession>
<proteinExistence type="predicted"/>
<comment type="caution">
    <text evidence="1">The sequence shown here is derived from an EMBL/GenBank/DDBJ whole genome shotgun (WGS) entry which is preliminary data.</text>
</comment>
<gene>
    <name evidence="1" type="ORF">FD28_GL000432</name>
</gene>
<reference evidence="1 2" key="1">
    <citation type="journal article" date="2015" name="Genome Announc.">
        <title>Expanding the biotechnology potential of lactobacilli through comparative genomics of 213 strains and associated genera.</title>
        <authorList>
            <person name="Sun Z."/>
            <person name="Harris H.M."/>
            <person name="McCann A."/>
            <person name="Guo C."/>
            <person name="Argimon S."/>
            <person name="Zhang W."/>
            <person name="Yang X."/>
            <person name="Jeffery I.B."/>
            <person name="Cooney J.C."/>
            <person name="Kagawa T.F."/>
            <person name="Liu W."/>
            <person name="Song Y."/>
            <person name="Salvetti E."/>
            <person name="Wrobel A."/>
            <person name="Rasinkangas P."/>
            <person name="Parkhill J."/>
            <person name="Rea M.C."/>
            <person name="O'Sullivan O."/>
            <person name="Ritari J."/>
            <person name="Douillard F.P."/>
            <person name="Paul Ross R."/>
            <person name="Yang R."/>
            <person name="Briner A.E."/>
            <person name="Felis G.E."/>
            <person name="de Vos W.M."/>
            <person name="Barrangou R."/>
            <person name="Klaenhammer T.R."/>
            <person name="Caufield P.W."/>
            <person name="Cui Y."/>
            <person name="Zhang H."/>
            <person name="O'Toole P.W."/>
        </authorList>
    </citation>
    <scope>NUCLEOTIDE SEQUENCE [LARGE SCALE GENOMIC DNA]</scope>
    <source>
        <strain evidence="1 2">DSM 16381</strain>
    </source>
</reference>
<evidence type="ECO:0000313" key="2">
    <source>
        <dbReference type="Proteomes" id="UP000051580"/>
    </source>
</evidence>
<keyword evidence="2" id="KW-1185">Reference proteome</keyword>
<organism evidence="1 2">
    <name type="scientific">Levilactobacillus hammesii DSM 16381</name>
    <dbReference type="NCBI Taxonomy" id="1423753"/>
    <lineage>
        <taxon>Bacteria</taxon>
        <taxon>Bacillati</taxon>
        <taxon>Bacillota</taxon>
        <taxon>Bacilli</taxon>
        <taxon>Lactobacillales</taxon>
        <taxon>Lactobacillaceae</taxon>
        <taxon>Levilactobacillus</taxon>
    </lineage>
</organism>
<protein>
    <recommendedName>
        <fullName evidence="3">Acetyl-CoA carboxylase</fullName>
    </recommendedName>
</protein>
<dbReference type="AlphaFoldDB" id="A0A0R1UM65"/>
<sequence length="102" mass="12223">MIEAQQEAELIYSRIVPLFTAQWHCQYRIDVVNDQYGQTFNFFMGIKRQNHRERSIPLHTLRTTDLAVLERVIVALQQQTQLSLNFVDFGHVRWPVSQRWIH</sequence>
<evidence type="ECO:0008006" key="3">
    <source>
        <dbReference type="Google" id="ProtNLM"/>
    </source>
</evidence>
<dbReference type="OrthoDB" id="2248172at2"/>
<dbReference type="EMBL" id="AZFS01000059">
    <property type="protein sequence ID" value="KRL94284.1"/>
    <property type="molecule type" value="Genomic_DNA"/>
</dbReference>